<dbReference type="Proteomes" id="UP000828390">
    <property type="component" value="Unassembled WGS sequence"/>
</dbReference>
<accession>A0A9D4DRT4</accession>
<protein>
    <submittedName>
        <fullName evidence="1">Uncharacterized protein</fullName>
    </submittedName>
</protein>
<keyword evidence="2" id="KW-1185">Reference proteome</keyword>
<evidence type="ECO:0000313" key="2">
    <source>
        <dbReference type="Proteomes" id="UP000828390"/>
    </source>
</evidence>
<name>A0A9D4DRT4_DREPO</name>
<evidence type="ECO:0000313" key="1">
    <source>
        <dbReference type="EMBL" id="KAH3753646.1"/>
    </source>
</evidence>
<reference evidence="1" key="1">
    <citation type="journal article" date="2019" name="bioRxiv">
        <title>The Genome of the Zebra Mussel, Dreissena polymorpha: A Resource for Invasive Species Research.</title>
        <authorList>
            <person name="McCartney M.A."/>
            <person name="Auch B."/>
            <person name="Kono T."/>
            <person name="Mallez S."/>
            <person name="Zhang Y."/>
            <person name="Obille A."/>
            <person name="Becker A."/>
            <person name="Abrahante J.E."/>
            <person name="Garbe J."/>
            <person name="Badalamenti J.P."/>
            <person name="Herman A."/>
            <person name="Mangelson H."/>
            <person name="Liachko I."/>
            <person name="Sullivan S."/>
            <person name="Sone E.D."/>
            <person name="Koren S."/>
            <person name="Silverstein K.A.T."/>
            <person name="Beckman K.B."/>
            <person name="Gohl D.M."/>
        </authorList>
    </citation>
    <scope>NUCLEOTIDE SEQUENCE</scope>
    <source>
        <strain evidence="1">Duluth1</strain>
        <tissue evidence="1">Whole animal</tissue>
    </source>
</reference>
<dbReference type="EMBL" id="JAIWYP010000010">
    <property type="protein sequence ID" value="KAH3753646.1"/>
    <property type="molecule type" value="Genomic_DNA"/>
</dbReference>
<reference evidence="1" key="2">
    <citation type="submission" date="2020-11" db="EMBL/GenBank/DDBJ databases">
        <authorList>
            <person name="McCartney M.A."/>
            <person name="Auch B."/>
            <person name="Kono T."/>
            <person name="Mallez S."/>
            <person name="Becker A."/>
            <person name="Gohl D.M."/>
            <person name="Silverstein K.A.T."/>
            <person name="Koren S."/>
            <person name="Bechman K.B."/>
            <person name="Herman A."/>
            <person name="Abrahante J.E."/>
            <person name="Garbe J."/>
        </authorList>
    </citation>
    <scope>NUCLEOTIDE SEQUENCE</scope>
    <source>
        <strain evidence="1">Duluth1</strain>
        <tissue evidence="1">Whole animal</tissue>
    </source>
</reference>
<organism evidence="1 2">
    <name type="scientific">Dreissena polymorpha</name>
    <name type="common">Zebra mussel</name>
    <name type="synonym">Mytilus polymorpha</name>
    <dbReference type="NCBI Taxonomy" id="45954"/>
    <lineage>
        <taxon>Eukaryota</taxon>
        <taxon>Metazoa</taxon>
        <taxon>Spiralia</taxon>
        <taxon>Lophotrochozoa</taxon>
        <taxon>Mollusca</taxon>
        <taxon>Bivalvia</taxon>
        <taxon>Autobranchia</taxon>
        <taxon>Heteroconchia</taxon>
        <taxon>Euheterodonta</taxon>
        <taxon>Imparidentia</taxon>
        <taxon>Neoheterodontei</taxon>
        <taxon>Myida</taxon>
        <taxon>Dreissenoidea</taxon>
        <taxon>Dreissenidae</taxon>
        <taxon>Dreissena</taxon>
    </lineage>
</organism>
<comment type="caution">
    <text evidence="1">The sequence shown here is derived from an EMBL/GenBank/DDBJ whole genome shotgun (WGS) entry which is preliminary data.</text>
</comment>
<proteinExistence type="predicted"/>
<gene>
    <name evidence="1" type="ORF">DPMN_188288</name>
</gene>
<sequence length="56" mass="6261">MMHDRDSDLILMATLIREIGDNEDSGDVKDCSVEPYVYEPEFSDCPSDVSESDSDS</sequence>
<dbReference type="AlphaFoldDB" id="A0A9D4DRT4"/>